<evidence type="ECO:0000256" key="6">
    <source>
        <dbReference type="ARBA" id="ARBA00022840"/>
    </source>
</evidence>
<organism evidence="10 11">
    <name type="scientific">Streptomyces zaomyceticus</name>
    <dbReference type="NCBI Taxonomy" id="68286"/>
    <lineage>
        <taxon>Bacteria</taxon>
        <taxon>Bacillati</taxon>
        <taxon>Actinomycetota</taxon>
        <taxon>Actinomycetes</taxon>
        <taxon>Kitasatosporales</taxon>
        <taxon>Streptomycetaceae</taxon>
        <taxon>Streptomyces</taxon>
    </lineage>
</organism>
<evidence type="ECO:0000313" key="11">
    <source>
        <dbReference type="Proteomes" id="UP001622594"/>
    </source>
</evidence>
<keyword evidence="5 10" id="KW-0418">Kinase</keyword>
<dbReference type="EMBL" id="CP108188">
    <property type="protein sequence ID" value="WTR68288.1"/>
    <property type="molecule type" value="Genomic_DNA"/>
</dbReference>
<proteinExistence type="predicted"/>
<feature type="domain" description="Protein kinase" evidence="9">
    <location>
        <begin position="21"/>
        <end position="273"/>
    </location>
</feature>
<evidence type="ECO:0000256" key="3">
    <source>
        <dbReference type="ARBA" id="ARBA00022679"/>
    </source>
</evidence>
<evidence type="ECO:0000259" key="9">
    <source>
        <dbReference type="PROSITE" id="PS50011"/>
    </source>
</evidence>
<dbReference type="PROSITE" id="PS00108">
    <property type="entry name" value="PROTEIN_KINASE_ST"/>
    <property type="match status" value="1"/>
</dbReference>
<dbReference type="RefSeq" id="WP_398434088.1">
    <property type="nucleotide sequence ID" value="NZ_CP108188.1"/>
</dbReference>
<dbReference type="SUPFAM" id="SSF56112">
    <property type="entry name" value="Protein kinase-like (PK-like)"/>
    <property type="match status" value="1"/>
</dbReference>
<feature type="region of interest" description="Disordered" evidence="8">
    <location>
        <begin position="410"/>
        <end position="451"/>
    </location>
</feature>
<dbReference type="InterPro" id="IPR017441">
    <property type="entry name" value="Protein_kinase_ATP_BS"/>
</dbReference>
<keyword evidence="2" id="KW-0723">Serine/threonine-protein kinase</keyword>
<accession>A0ABZ1L763</accession>
<dbReference type="EC" id="2.7.11.1" evidence="1"/>
<name>A0ABZ1L763_9ACTN</name>
<dbReference type="CDD" id="cd14014">
    <property type="entry name" value="STKc_PknB_like"/>
    <property type="match status" value="1"/>
</dbReference>
<protein>
    <recommendedName>
        <fullName evidence="1">non-specific serine/threonine protein kinase</fullName>
        <ecNumber evidence="1">2.7.11.1</ecNumber>
    </recommendedName>
</protein>
<feature type="binding site" evidence="7">
    <location>
        <position position="50"/>
    </location>
    <ligand>
        <name>ATP</name>
        <dbReference type="ChEBI" id="CHEBI:30616"/>
    </ligand>
</feature>
<evidence type="ECO:0000256" key="1">
    <source>
        <dbReference type="ARBA" id="ARBA00012513"/>
    </source>
</evidence>
<dbReference type="Gene3D" id="3.30.200.20">
    <property type="entry name" value="Phosphorylase Kinase, domain 1"/>
    <property type="match status" value="1"/>
</dbReference>
<dbReference type="PROSITE" id="PS50011">
    <property type="entry name" value="PROTEIN_KINASE_DOM"/>
    <property type="match status" value="1"/>
</dbReference>
<dbReference type="GO" id="GO:0016301">
    <property type="term" value="F:kinase activity"/>
    <property type="evidence" value="ECO:0007669"/>
    <property type="project" value="UniProtKB-KW"/>
</dbReference>
<dbReference type="Gene3D" id="1.10.510.10">
    <property type="entry name" value="Transferase(Phosphotransferase) domain 1"/>
    <property type="match status" value="1"/>
</dbReference>
<keyword evidence="3" id="KW-0808">Transferase</keyword>
<dbReference type="PANTHER" id="PTHR43289">
    <property type="entry name" value="MITOGEN-ACTIVATED PROTEIN KINASE KINASE KINASE 20-RELATED"/>
    <property type="match status" value="1"/>
</dbReference>
<keyword evidence="4 7" id="KW-0547">Nucleotide-binding</keyword>
<dbReference type="Proteomes" id="UP001622594">
    <property type="component" value="Chromosome"/>
</dbReference>
<reference evidence="10 11" key="1">
    <citation type="submission" date="2022-10" db="EMBL/GenBank/DDBJ databases">
        <title>The complete genomes of actinobacterial strains from the NBC collection.</title>
        <authorList>
            <person name="Joergensen T.S."/>
            <person name="Alvarez Arevalo M."/>
            <person name="Sterndorff E.B."/>
            <person name="Faurdal D."/>
            <person name="Vuksanovic O."/>
            <person name="Mourched A.-S."/>
            <person name="Charusanti P."/>
            <person name="Shaw S."/>
            <person name="Blin K."/>
            <person name="Weber T."/>
        </authorList>
    </citation>
    <scope>NUCLEOTIDE SEQUENCE [LARGE SCALE GENOMIC DNA]</scope>
    <source>
        <strain evidence="10 11">NBC_00123</strain>
    </source>
</reference>
<evidence type="ECO:0000313" key="10">
    <source>
        <dbReference type="EMBL" id="WTR68288.1"/>
    </source>
</evidence>
<evidence type="ECO:0000256" key="8">
    <source>
        <dbReference type="SAM" id="MobiDB-lite"/>
    </source>
</evidence>
<evidence type="ECO:0000256" key="2">
    <source>
        <dbReference type="ARBA" id="ARBA00022527"/>
    </source>
</evidence>
<sequence>MVTGDGARAATAEGRLIGGRYRLDQRLGSGGMGTVWVGHDLLVRREVAVKEAHTAQDPARVERVLREARAAARVNHQAVVTVYDVVMEDGHPWIVMERVRGESLADRLDREGALPETEAARIALRVVEALAAAHARGVLHRDVKPGNVLLSEDGRVVLTDFGIAYIADEETLTQAGEFVGSLAYTAPERMGGRHPGPASDLWSLGVLLFQMVEGWSPFQRESMEATVTAVVVDETPTVRRADALAAVVAALLVKRPEDRPSSADVVARLRALVAPLEAEPPAAERPAEVTSSGEPTGAGAAEKGIVVGELEATAARRPMAVPNPATEQRVNGAPEPGAPEVRAPRPEASDAEASVTEGPAPEVPEAGTRLPGRVAPPTRARRLLSAMAFCVLLGSLGVWAFTHWNGEPGRSGTPGSASHGKAPRPASSATRATPTASTSRPATTAPKTPGYRLIRESGFQAEVPDGWTGHRRNAQGQFRYTQGDFELVLVPGRDTVARFSAAPLTYQKNHEPELAPFRDSSWTSATGIRLVEIGRTRFATGSFTWIDDQGREVFVRNAALLVAGRYHLVIVTGPEAKRDEVQAHHAHVLATYRPIA</sequence>
<evidence type="ECO:0000256" key="7">
    <source>
        <dbReference type="PROSITE-ProRule" id="PRU10141"/>
    </source>
</evidence>
<feature type="region of interest" description="Disordered" evidence="8">
    <location>
        <begin position="316"/>
        <end position="374"/>
    </location>
</feature>
<dbReference type="InterPro" id="IPR000719">
    <property type="entry name" value="Prot_kinase_dom"/>
</dbReference>
<dbReference type="PANTHER" id="PTHR43289:SF6">
    <property type="entry name" value="SERINE_THREONINE-PROTEIN KINASE NEKL-3"/>
    <property type="match status" value="1"/>
</dbReference>
<feature type="region of interest" description="Disordered" evidence="8">
    <location>
        <begin position="279"/>
        <end position="302"/>
    </location>
</feature>
<gene>
    <name evidence="10" type="ORF">OG814_02940</name>
</gene>
<feature type="compositionally biased region" description="Low complexity" evidence="8">
    <location>
        <begin position="423"/>
        <end position="449"/>
    </location>
</feature>
<dbReference type="SMART" id="SM00220">
    <property type="entry name" value="S_TKc"/>
    <property type="match status" value="1"/>
</dbReference>
<evidence type="ECO:0000256" key="4">
    <source>
        <dbReference type="ARBA" id="ARBA00022741"/>
    </source>
</evidence>
<keyword evidence="6 7" id="KW-0067">ATP-binding</keyword>
<dbReference type="PROSITE" id="PS00107">
    <property type="entry name" value="PROTEIN_KINASE_ATP"/>
    <property type="match status" value="1"/>
</dbReference>
<dbReference type="InterPro" id="IPR008271">
    <property type="entry name" value="Ser/Thr_kinase_AS"/>
</dbReference>
<dbReference type="Pfam" id="PF00069">
    <property type="entry name" value="Pkinase"/>
    <property type="match status" value="1"/>
</dbReference>
<dbReference type="InterPro" id="IPR011009">
    <property type="entry name" value="Kinase-like_dom_sf"/>
</dbReference>
<keyword evidence="11" id="KW-1185">Reference proteome</keyword>
<evidence type="ECO:0000256" key="5">
    <source>
        <dbReference type="ARBA" id="ARBA00022777"/>
    </source>
</evidence>